<protein>
    <submittedName>
        <fullName evidence="1">Uncharacterized protein</fullName>
    </submittedName>
</protein>
<dbReference type="RefSeq" id="WP_119205045.1">
    <property type="nucleotide sequence ID" value="NZ_JAWZHB010000335.1"/>
</dbReference>
<dbReference type="Pfam" id="PF20306">
    <property type="entry name" value="Sp-DndD"/>
    <property type="match status" value="1"/>
</dbReference>
<accession>A0A414AW06</accession>
<dbReference type="EMBL" id="QSHZ01000011">
    <property type="protein sequence ID" value="RHC55978.1"/>
    <property type="molecule type" value="Genomic_DNA"/>
</dbReference>
<proteinExistence type="predicted"/>
<dbReference type="InterPro" id="IPR046882">
    <property type="entry name" value="Sp-DndD"/>
</dbReference>
<dbReference type="Proteomes" id="UP000283975">
    <property type="component" value="Unassembled WGS sequence"/>
</dbReference>
<comment type="caution">
    <text evidence="1">The sequence shown here is derived from an EMBL/GenBank/DDBJ whole genome shotgun (WGS) entry which is preliminary data.</text>
</comment>
<evidence type="ECO:0000313" key="1">
    <source>
        <dbReference type="EMBL" id="RHC55978.1"/>
    </source>
</evidence>
<dbReference type="AlphaFoldDB" id="A0A414AW06"/>
<name>A0A414AW06_9FIRM</name>
<gene>
    <name evidence="1" type="ORF">DW839_12530</name>
</gene>
<evidence type="ECO:0000313" key="2">
    <source>
        <dbReference type="Proteomes" id="UP000283975"/>
    </source>
</evidence>
<reference evidence="1 2" key="1">
    <citation type="submission" date="2018-08" db="EMBL/GenBank/DDBJ databases">
        <title>A genome reference for cultivated species of the human gut microbiota.</title>
        <authorList>
            <person name="Zou Y."/>
            <person name="Xue W."/>
            <person name="Luo G."/>
        </authorList>
    </citation>
    <scope>NUCLEOTIDE SEQUENCE [LARGE SCALE GENOMIC DNA]</scope>
    <source>
        <strain evidence="1 2">AM35-14</strain>
    </source>
</reference>
<sequence length="72" mass="8431">MMNTNDNLKKILLTLEQIRSEKYPNVSKEIVENIINIQFENQEKDSRHTGRAATHQVIRKYIEEQSQGANKC</sequence>
<organism evidence="1 2">
    <name type="scientific">Enterocloster bolteae</name>
    <dbReference type="NCBI Taxonomy" id="208479"/>
    <lineage>
        <taxon>Bacteria</taxon>
        <taxon>Bacillati</taxon>
        <taxon>Bacillota</taxon>
        <taxon>Clostridia</taxon>
        <taxon>Lachnospirales</taxon>
        <taxon>Lachnospiraceae</taxon>
        <taxon>Enterocloster</taxon>
    </lineage>
</organism>